<evidence type="ECO:0000256" key="2">
    <source>
        <dbReference type="ARBA" id="ARBA00005695"/>
    </source>
</evidence>
<reference evidence="7" key="1">
    <citation type="journal article" date="2019" name="Int. J. Syst. Evol. Microbiol.">
        <title>The Global Catalogue of Microorganisms (GCM) 10K type strain sequencing project: providing services to taxonomists for standard genome sequencing and annotation.</title>
        <authorList>
            <consortium name="The Broad Institute Genomics Platform"/>
            <consortium name="The Broad Institute Genome Sequencing Center for Infectious Disease"/>
            <person name="Wu L."/>
            <person name="Ma J."/>
        </authorList>
    </citation>
    <scope>NUCLEOTIDE SEQUENCE [LARGE SCALE GENOMIC DNA]</scope>
    <source>
        <strain evidence="7">CGMCC 4.7317</strain>
    </source>
</reference>
<dbReference type="Gene3D" id="3.40.190.10">
    <property type="entry name" value="Periplasmic binding protein-like II"/>
    <property type="match status" value="1"/>
</dbReference>
<gene>
    <name evidence="6" type="ORF">ACFQGU_05940</name>
</gene>
<sequence>MANTRRATAIAAVGAAAALALAACGGGSGGGTTSAPAASGFNAAATGVVNPSDVTGGTLKMGATSDCDSYDPARTYYAYCWDIQRLFTRSLMGFAPLPGAAGTAVVPDLATAAGEANADKTEWKYTLKDGVKWEDGSAITSKDVKYAVQRLFATDVINGGPSSYFTSLLDDGTYKGPYADPNGDLPSVTTPDDKTIIFKLNKPFADFNFLMALPTAAPVPASKDTKADYGKKPFSSGPYKIDSFEAGKSTTWSRNTNWDKATDEIRKALVDKVELTIIGDAADLDKRLLAGDLDLQADGGILPESRALVLADETKKANADNPVTGFTRYIAVMQTVEPLTNKACREAIFYAFNKADYRKVRGGDTGGDLANTMTPPLVPGFDETFNPYPSGPDGTGDLEQAKAKLAECGQADGFSINLAYVNQGLGPDLFASVQQNLGRVGIKVGGAANDGSSYYSTWIGSPKNVIDQKIGIAIAGWGADFPTAYGFWQSIANGNAILDEGNSNYPSLNDPKVNDLLDQLTKEGDKAKADDLAKQLDQQVMANAVYLPVQFDKTFYYRNPRLTNIYLNGGVGNYYDYVNVGTGGK</sequence>
<dbReference type="PANTHER" id="PTHR30290:SF83">
    <property type="entry name" value="ABC TRANSPORTER SUBSTRATE-BINDING PROTEIN"/>
    <property type="match status" value="1"/>
</dbReference>
<dbReference type="InterPro" id="IPR023765">
    <property type="entry name" value="SBP_5_CS"/>
</dbReference>
<dbReference type="CDD" id="cd08506">
    <property type="entry name" value="PBP2_clavulanate_OppA2"/>
    <property type="match status" value="1"/>
</dbReference>
<comment type="similarity">
    <text evidence="2">Belongs to the bacterial solute-binding protein 5 family.</text>
</comment>
<dbReference type="InterPro" id="IPR030678">
    <property type="entry name" value="Peptide/Ni-bd"/>
</dbReference>
<dbReference type="Pfam" id="PF00496">
    <property type="entry name" value="SBP_bac_5"/>
    <property type="match status" value="1"/>
</dbReference>
<name>A0ABW1SZI3_9ACTN</name>
<evidence type="ECO:0000313" key="7">
    <source>
        <dbReference type="Proteomes" id="UP001596138"/>
    </source>
</evidence>
<evidence type="ECO:0000256" key="4">
    <source>
        <dbReference type="SAM" id="SignalP"/>
    </source>
</evidence>
<feature type="chain" id="PRO_5046911366" evidence="4">
    <location>
        <begin position="23"/>
        <end position="585"/>
    </location>
</feature>
<feature type="signal peptide" evidence="4">
    <location>
        <begin position="1"/>
        <end position="22"/>
    </location>
</feature>
<feature type="domain" description="Solute-binding protein family 5" evidence="5">
    <location>
        <begin position="105"/>
        <end position="494"/>
    </location>
</feature>
<dbReference type="PROSITE" id="PS51257">
    <property type="entry name" value="PROKAR_LIPOPROTEIN"/>
    <property type="match status" value="1"/>
</dbReference>
<dbReference type="PANTHER" id="PTHR30290">
    <property type="entry name" value="PERIPLASMIC BINDING COMPONENT OF ABC TRANSPORTER"/>
    <property type="match status" value="1"/>
</dbReference>
<dbReference type="SUPFAM" id="SSF53850">
    <property type="entry name" value="Periplasmic binding protein-like II"/>
    <property type="match status" value="1"/>
</dbReference>
<protein>
    <submittedName>
        <fullName evidence="6">ABC transporter substrate-binding protein</fullName>
    </submittedName>
</protein>
<organism evidence="6 7">
    <name type="scientific">Longivirga aurantiaca</name>
    <dbReference type="NCBI Taxonomy" id="1837743"/>
    <lineage>
        <taxon>Bacteria</taxon>
        <taxon>Bacillati</taxon>
        <taxon>Actinomycetota</taxon>
        <taxon>Actinomycetes</taxon>
        <taxon>Sporichthyales</taxon>
        <taxon>Sporichthyaceae</taxon>
        <taxon>Longivirga</taxon>
    </lineage>
</organism>
<evidence type="ECO:0000256" key="1">
    <source>
        <dbReference type="ARBA" id="ARBA00004193"/>
    </source>
</evidence>
<keyword evidence="7" id="KW-1185">Reference proteome</keyword>
<accession>A0ABW1SZI3</accession>
<dbReference type="EMBL" id="JBHSTI010000008">
    <property type="protein sequence ID" value="MFC6237409.1"/>
    <property type="molecule type" value="Genomic_DNA"/>
</dbReference>
<keyword evidence="3 4" id="KW-0732">Signal</keyword>
<dbReference type="Proteomes" id="UP001596138">
    <property type="component" value="Unassembled WGS sequence"/>
</dbReference>
<dbReference type="RefSeq" id="WP_386764679.1">
    <property type="nucleotide sequence ID" value="NZ_JBHSTI010000008.1"/>
</dbReference>
<dbReference type="Gene3D" id="3.10.105.10">
    <property type="entry name" value="Dipeptide-binding Protein, Domain 3"/>
    <property type="match status" value="1"/>
</dbReference>
<evidence type="ECO:0000313" key="6">
    <source>
        <dbReference type="EMBL" id="MFC6237409.1"/>
    </source>
</evidence>
<dbReference type="InterPro" id="IPR000914">
    <property type="entry name" value="SBP_5_dom"/>
</dbReference>
<evidence type="ECO:0000256" key="3">
    <source>
        <dbReference type="ARBA" id="ARBA00022729"/>
    </source>
</evidence>
<comment type="subcellular location">
    <subcellularLocation>
        <location evidence="1">Cell membrane</location>
        <topology evidence="1">Lipid-anchor</topology>
    </subcellularLocation>
</comment>
<comment type="caution">
    <text evidence="6">The sequence shown here is derived from an EMBL/GenBank/DDBJ whole genome shotgun (WGS) entry which is preliminary data.</text>
</comment>
<evidence type="ECO:0000259" key="5">
    <source>
        <dbReference type="Pfam" id="PF00496"/>
    </source>
</evidence>
<dbReference type="PROSITE" id="PS01040">
    <property type="entry name" value="SBP_BACTERIAL_5"/>
    <property type="match status" value="1"/>
</dbReference>
<proteinExistence type="inferred from homology"/>
<dbReference type="InterPro" id="IPR039424">
    <property type="entry name" value="SBP_5"/>
</dbReference>
<dbReference type="PIRSF" id="PIRSF002741">
    <property type="entry name" value="MppA"/>
    <property type="match status" value="1"/>
</dbReference>